<dbReference type="AlphaFoldDB" id="A0A7S7M8C6"/>
<dbReference type="InterPro" id="IPR000362">
    <property type="entry name" value="Fumarate_lyase_fam"/>
</dbReference>
<dbReference type="InterPro" id="IPR024083">
    <property type="entry name" value="Fumarase/histidase_N"/>
</dbReference>
<dbReference type="Gene3D" id="1.10.275.10">
    <property type="entry name" value="Fumarase/aspartase (N-terminal domain)"/>
    <property type="match status" value="1"/>
</dbReference>
<keyword evidence="5 6" id="KW-0456">Lyase</keyword>
<dbReference type="FunFam" id="1.10.40.30:FF:000001">
    <property type="entry name" value="Argininosuccinate lyase"/>
    <property type="match status" value="1"/>
</dbReference>
<dbReference type="NCBIfam" id="TIGR00838">
    <property type="entry name" value="argH"/>
    <property type="match status" value="1"/>
</dbReference>
<dbReference type="Proteomes" id="UP000593735">
    <property type="component" value="Chromosome"/>
</dbReference>
<proteinExistence type="inferred from homology"/>
<dbReference type="Gene3D" id="1.10.40.30">
    <property type="entry name" value="Fumarase/aspartase (C-terminal domain)"/>
    <property type="match status" value="1"/>
</dbReference>
<keyword evidence="10" id="KW-1185">Reference proteome</keyword>
<comment type="catalytic activity">
    <reaction evidence="6">
        <text>2-(N(omega)-L-arginino)succinate = fumarate + L-arginine</text>
        <dbReference type="Rhea" id="RHEA:24020"/>
        <dbReference type="ChEBI" id="CHEBI:29806"/>
        <dbReference type="ChEBI" id="CHEBI:32682"/>
        <dbReference type="ChEBI" id="CHEBI:57472"/>
        <dbReference type="EC" id="4.3.2.1"/>
    </reaction>
</comment>
<dbReference type="InterPro" id="IPR022761">
    <property type="entry name" value="Fumarate_lyase_N"/>
</dbReference>
<dbReference type="SUPFAM" id="SSF48557">
    <property type="entry name" value="L-aspartase-like"/>
    <property type="match status" value="1"/>
</dbReference>
<feature type="domain" description="Fumarate lyase N-terminal" evidence="7">
    <location>
        <begin position="6"/>
        <end position="300"/>
    </location>
</feature>
<dbReference type="UniPathway" id="UPA00068">
    <property type="reaction ID" value="UER00114"/>
</dbReference>
<dbReference type="Gene3D" id="1.20.200.10">
    <property type="entry name" value="Fumarase/aspartase (Central domain)"/>
    <property type="match status" value="1"/>
</dbReference>
<dbReference type="HAMAP" id="MF_00006">
    <property type="entry name" value="Arg_succ_lyase"/>
    <property type="match status" value="1"/>
</dbReference>
<dbReference type="InterPro" id="IPR029419">
    <property type="entry name" value="Arg_succ_lyase_C"/>
</dbReference>
<evidence type="ECO:0000256" key="6">
    <source>
        <dbReference type="HAMAP-Rule" id="MF_00006"/>
    </source>
</evidence>
<dbReference type="GO" id="GO:0042450">
    <property type="term" value="P:L-arginine biosynthetic process via ornithine"/>
    <property type="evidence" value="ECO:0007669"/>
    <property type="project" value="UniProtKB-UniRule"/>
</dbReference>
<name>A0A7S7M8C6_9ACTN</name>
<evidence type="ECO:0000256" key="1">
    <source>
        <dbReference type="ARBA" id="ARBA00004941"/>
    </source>
</evidence>
<evidence type="ECO:0000256" key="3">
    <source>
        <dbReference type="ARBA" id="ARBA00022571"/>
    </source>
</evidence>
<dbReference type="PRINTS" id="PR00149">
    <property type="entry name" value="FUMRATELYASE"/>
</dbReference>
<dbReference type="FunFam" id="1.10.275.10:FF:000002">
    <property type="entry name" value="Argininosuccinate lyase"/>
    <property type="match status" value="1"/>
</dbReference>
<keyword evidence="6" id="KW-0963">Cytoplasm</keyword>
<dbReference type="InterPro" id="IPR008948">
    <property type="entry name" value="L-Aspartase-like"/>
</dbReference>
<gene>
    <name evidence="6 9" type="primary">argH</name>
    <name evidence="9" type="ORF">INP52_09720</name>
</gene>
<feature type="domain" description="Argininosuccinate lyase C-terminal" evidence="8">
    <location>
        <begin position="363"/>
        <end position="429"/>
    </location>
</feature>
<dbReference type="FunFam" id="1.20.200.10:FF:000015">
    <property type="entry name" value="argininosuccinate lyase isoform X2"/>
    <property type="match status" value="1"/>
</dbReference>
<dbReference type="KEGG" id="tio:INP52_09720"/>
<dbReference type="InterPro" id="IPR009049">
    <property type="entry name" value="Argininosuccinate_lyase"/>
</dbReference>
<protein>
    <recommendedName>
        <fullName evidence="2 6">Argininosuccinate lyase</fullName>
        <shortName evidence="6">ASAL</shortName>
        <ecNumber evidence="2 6">4.3.2.1</ecNumber>
    </recommendedName>
    <alternativeName>
        <fullName evidence="6">Arginosuccinase</fullName>
    </alternativeName>
</protein>
<evidence type="ECO:0000256" key="2">
    <source>
        <dbReference type="ARBA" id="ARBA00012338"/>
    </source>
</evidence>
<dbReference type="RefSeq" id="WP_194371278.1">
    <property type="nucleotide sequence ID" value="NZ_CP063767.1"/>
</dbReference>
<organism evidence="9 10">
    <name type="scientific">Thermophilibacter immobilis</name>
    <dbReference type="NCBI Taxonomy" id="2779519"/>
    <lineage>
        <taxon>Bacteria</taxon>
        <taxon>Bacillati</taxon>
        <taxon>Actinomycetota</taxon>
        <taxon>Coriobacteriia</taxon>
        <taxon>Coriobacteriales</taxon>
        <taxon>Atopobiaceae</taxon>
        <taxon>Thermophilibacter</taxon>
    </lineage>
</organism>
<dbReference type="EC" id="4.3.2.1" evidence="2 6"/>
<dbReference type="PROSITE" id="PS00163">
    <property type="entry name" value="FUMARATE_LYASES"/>
    <property type="match status" value="1"/>
</dbReference>
<dbReference type="GO" id="GO:0005829">
    <property type="term" value="C:cytosol"/>
    <property type="evidence" value="ECO:0007669"/>
    <property type="project" value="TreeGrafter"/>
</dbReference>
<reference evidence="9 10" key="1">
    <citation type="submission" date="2020-10" db="EMBL/GenBank/DDBJ databases">
        <title>Olsenella immobilis sp.nov., isolated from the mud in a fermentation cellar used for the production of Chinese strong-flavoured liquor.</title>
        <authorList>
            <person name="Lu L."/>
        </authorList>
    </citation>
    <scope>NUCLEOTIDE SEQUENCE [LARGE SCALE GENOMIC DNA]</scope>
    <source>
        <strain evidence="9 10">LZLJ-2</strain>
    </source>
</reference>
<comment type="subcellular location">
    <subcellularLocation>
        <location evidence="6">Cytoplasm</location>
    </subcellularLocation>
</comment>
<dbReference type="PRINTS" id="PR00145">
    <property type="entry name" value="ARGSUCLYASE"/>
</dbReference>
<dbReference type="PANTHER" id="PTHR43814">
    <property type="entry name" value="ARGININOSUCCINATE LYASE"/>
    <property type="match status" value="1"/>
</dbReference>
<evidence type="ECO:0000259" key="8">
    <source>
        <dbReference type="Pfam" id="PF14698"/>
    </source>
</evidence>
<evidence type="ECO:0000313" key="10">
    <source>
        <dbReference type="Proteomes" id="UP000593735"/>
    </source>
</evidence>
<evidence type="ECO:0000256" key="4">
    <source>
        <dbReference type="ARBA" id="ARBA00022605"/>
    </source>
</evidence>
<sequence>MALWGGRFERGVDAFTQEFGASLEVDKAMAAQDVVGSRAHARMLAEQGIISLEDQAAIDSGLEKIAAQIADGTFAWDVNDEDVHMAIERALTANIGTPGARLHTGRSRNDQVATDIRLLAKDLCARLMDENRALRRALVDVAEKNLDVVMPGYTHLQHAQPVLLSHHLLAYFWMFTRDFARLSAARDAADANPLGAAALAGTTYPLDRARTTELLGFSRTIPNSLDAVSDRDYLLDLEYACSVSMMHLSRLCEEIVLWSSTEFGFIILSDSYSTGSSIMPQKKNPDFAELTRGKTGRVYGELMALLTTMKSLPLAYNKDLQECKEGPLDAVRTLSDCMEIAAGMIETMTVNVDAMSAQAGRGFTAATDVADYLAKKGMPFREAHRVVGELVLACERRGCGLGDLSVDDFRAASPLFDEDVAADLDPAGIANARVTYGGTGHDAVVAQLAEATAALAADEGREA</sequence>
<dbReference type="GO" id="GO:0004056">
    <property type="term" value="F:argininosuccinate lyase activity"/>
    <property type="evidence" value="ECO:0007669"/>
    <property type="project" value="UniProtKB-UniRule"/>
</dbReference>
<comment type="pathway">
    <text evidence="1 6">Amino-acid biosynthesis; L-arginine biosynthesis; L-arginine from L-ornithine and carbamoyl phosphate: step 3/3.</text>
</comment>
<evidence type="ECO:0000256" key="5">
    <source>
        <dbReference type="ARBA" id="ARBA00023239"/>
    </source>
</evidence>
<evidence type="ECO:0000259" key="7">
    <source>
        <dbReference type="Pfam" id="PF00206"/>
    </source>
</evidence>
<dbReference type="CDD" id="cd01359">
    <property type="entry name" value="Argininosuccinate_lyase"/>
    <property type="match status" value="1"/>
</dbReference>
<dbReference type="Pfam" id="PF14698">
    <property type="entry name" value="ASL_C2"/>
    <property type="match status" value="1"/>
</dbReference>
<comment type="similarity">
    <text evidence="6">Belongs to the lyase 1 family. Argininosuccinate lyase subfamily.</text>
</comment>
<accession>A0A7S7M8C6</accession>
<dbReference type="EMBL" id="CP063767">
    <property type="protein sequence ID" value="QOY60636.1"/>
    <property type="molecule type" value="Genomic_DNA"/>
</dbReference>
<keyword evidence="3 6" id="KW-0055">Arginine biosynthesis</keyword>
<keyword evidence="4 6" id="KW-0028">Amino-acid biosynthesis</keyword>
<dbReference type="InterPro" id="IPR020557">
    <property type="entry name" value="Fumarate_lyase_CS"/>
</dbReference>
<dbReference type="Pfam" id="PF00206">
    <property type="entry name" value="Lyase_1"/>
    <property type="match status" value="1"/>
</dbReference>
<dbReference type="PANTHER" id="PTHR43814:SF1">
    <property type="entry name" value="ARGININOSUCCINATE LYASE"/>
    <property type="match status" value="1"/>
</dbReference>
<evidence type="ECO:0000313" key="9">
    <source>
        <dbReference type="EMBL" id="QOY60636.1"/>
    </source>
</evidence>